<dbReference type="InterPro" id="IPR051714">
    <property type="entry name" value="Znf_CCHC_NABP"/>
</dbReference>
<evidence type="ECO:0000256" key="3">
    <source>
        <dbReference type="SAM" id="MobiDB-lite"/>
    </source>
</evidence>
<comment type="caution">
    <text evidence="5">The sequence shown here is derived from an EMBL/GenBank/DDBJ whole genome shotgun (WGS) entry which is preliminary data.</text>
</comment>
<dbReference type="Pfam" id="PF00098">
    <property type="entry name" value="zf-CCHC"/>
    <property type="match status" value="1"/>
</dbReference>
<protein>
    <recommendedName>
        <fullName evidence="4">CCHC-type domain-containing protein</fullName>
    </recommendedName>
</protein>
<feature type="region of interest" description="Disordered" evidence="3">
    <location>
        <begin position="449"/>
        <end position="468"/>
    </location>
</feature>
<name>A0A921QXH6_SORBI</name>
<feature type="compositionally biased region" description="Basic and acidic residues" evidence="3">
    <location>
        <begin position="48"/>
        <end position="58"/>
    </location>
</feature>
<feature type="compositionally biased region" description="Basic and acidic residues" evidence="3">
    <location>
        <begin position="453"/>
        <end position="466"/>
    </location>
</feature>
<feature type="domain" description="CCHC-type" evidence="4">
    <location>
        <begin position="471"/>
        <end position="485"/>
    </location>
</feature>
<feature type="compositionally biased region" description="Acidic residues" evidence="3">
    <location>
        <begin position="59"/>
        <end position="77"/>
    </location>
</feature>
<accession>A0A921QXH6</accession>
<evidence type="ECO:0000256" key="2">
    <source>
        <dbReference type="SAM" id="Coils"/>
    </source>
</evidence>
<evidence type="ECO:0000313" key="6">
    <source>
        <dbReference type="Proteomes" id="UP000807115"/>
    </source>
</evidence>
<evidence type="ECO:0000259" key="4">
    <source>
        <dbReference type="PROSITE" id="PS50158"/>
    </source>
</evidence>
<dbReference type="PANTHER" id="PTHR23002">
    <property type="entry name" value="ZINC FINGER CCHC DOMAIN CONTAINING PROTEIN"/>
    <property type="match status" value="1"/>
</dbReference>
<keyword evidence="1" id="KW-0479">Metal-binding</keyword>
<evidence type="ECO:0000256" key="1">
    <source>
        <dbReference type="PROSITE-ProRule" id="PRU00047"/>
    </source>
</evidence>
<sequence>MNIFYSSMKDNIFGEIMDMKSAHEIWSYLNAKYGAITKEDDVPKVDAREDVEHDHNMVVEEDCSTSWSSEDEDDGYESDASTSSSTSSHSSMSHGDDKVSIGGVIVDCDDPNFELLCRLTKALRNEMAKTSKLKNENSFLKTTCEQQKHLLYVTTCSHEKLKLVHEELCVTHDNLVKDHAFLTKKISNEEIKTSESSSLGSNDQSHIVTNPCDVGKKHVSTSCDDLLSMPCSSHIDACSTSMFCETNLLKENNELKNEVKNLSNKLERCYYSKVTFEHILKTQRNYSDKCGLGFKKKMTKGKRKQEREKLSHFMCYRCHEVGHLANGCPNKEKLKKMKEEERLKHVKCFKCRTWGHLTSMCPTKQLVKQQVKPQPKPQVEQEKKPQAQVKIYHEDGGDMGMMKKKTRRGGRQSRSSKDLSHIKCFECKNDEHFASRCPTKLEKKAQATLNRQGNEKQHMSKEEKAQSKRSCYLCRERGHMAYSCPLGNNSKPISIDDNTMLRKDGNGTSMVTIAKHLATHTKASPKYVAPNLRGPKLVWVPSKSG</sequence>
<evidence type="ECO:0000313" key="5">
    <source>
        <dbReference type="EMBL" id="KAG0529726.1"/>
    </source>
</evidence>
<dbReference type="AlphaFoldDB" id="A0A921QXH6"/>
<dbReference type="Gene3D" id="4.10.60.10">
    <property type="entry name" value="Zinc finger, CCHC-type"/>
    <property type="match status" value="3"/>
</dbReference>
<organism evidence="5 6">
    <name type="scientific">Sorghum bicolor</name>
    <name type="common">Sorghum</name>
    <name type="synonym">Sorghum vulgare</name>
    <dbReference type="NCBI Taxonomy" id="4558"/>
    <lineage>
        <taxon>Eukaryota</taxon>
        <taxon>Viridiplantae</taxon>
        <taxon>Streptophyta</taxon>
        <taxon>Embryophyta</taxon>
        <taxon>Tracheophyta</taxon>
        <taxon>Spermatophyta</taxon>
        <taxon>Magnoliopsida</taxon>
        <taxon>Liliopsida</taxon>
        <taxon>Poales</taxon>
        <taxon>Poaceae</taxon>
        <taxon>PACMAD clade</taxon>
        <taxon>Panicoideae</taxon>
        <taxon>Andropogonodae</taxon>
        <taxon>Andropogoneae</taxon>
        <taxon>Sorghinae</taxon>
        <taxon>Sorghum</taxon>
    </lineage>
</organism>
<reference evidence="5" key="1">
    <citation type="journal article" date="2019" name="BMC Genomics">
        <title>A new reference genome for Sorghum bicolor reveals high levels of sequence similarity between sweet and grain genotypes: implications for the genetics of sugar metabolism.</title>
        <authorList>
            <person name="Cooper E.A."/>
            <person name="Brenton Z.W."/>
            <person name="Flinn B.S."/>
            <person name="Jenkins J."/>
            <person name="Shu S."/>
            <person name="Flowers D."/>
            <person name="Luo F."/>
            <person name="Wang Y."/>
            <person name="Xia P."/>
            <person name="Barry K."/>
            <person name="Daum C."/>
            <person name="Lipzen A."/>
            <person name="Yoshinaga Y."/>
            <person name="Schmutz J."/>
            <person name="Saski C."/>
            <person name="Vermerris W."/>
            <person name="Kresovich S."/>
        </authorList>
    </citation>
    <scope>NUCLEOTIDE SEQUENCE</scope>
</reference>
<dbReference type="Proteomes" id="UP000807115">
    <property type="component" value="Chromosome 5"/>
</dbReference>
<feature type="region of interest" description="Disordered" evidence="3">
    <location>
        <begin position="48"/>
        <end position="96"/>
    </location>
</feature>
<reference evidence="5" key="2">
    <citation type="submission" date="2020-10" db="EMBL/GenBank/DDBJ databases">
        <authorList>
            <person name="Cooper E.A."/>
            <person name="Brenton Z.W."/>
            <person name="Flinn B.S."/>
            <person name="Jenkins J."/>
            <person name="Shu S."/>
            <person name="Flowers D."/>
            <person name="Luo F."/>
            <person name="Wang Y."/>
            <person name="Xia P."/>
            <person name="Barry K."/>
            <person name="Daum C."/>
            <person name="Lipzen A."/>
            <person name="Yoshinaga Y."/>
            <person name="Schmutz J."/>
            <person name="Saski C."/>
            <person name="Vermerris W."/>
            <person name="Kresovich S."/>
        </authorList>
    </citation>
    <scope>NUCLEOTIDE SEQUENCE</scope>
</reference>
<dbReference type="PROSITE" id="PS50158">
    <property type="entry name" value="ZF_CCHC"/>
    <property type="match status" value="2"/>
</dbReference>
<keyword evidence="1" id="KW-0863">Zinc-finger</keyword>
<dbReference type="SMART" id="SM00343">
    <property type="entry name" value="ZnF_C2HC"/>
    <property type="match status" value="4"/>
</dbReference>
<feature type="region of interest" description="Disordered" evidence="3">
    <location>
        <begin position="397"/>
        <end position="417"/>
    </location>
</feature>
<proteinExistence type="predicted"/>
<feature type="coiled-coil region" evidence="2">
    <location>
        <begin position="245"/>
        <end position="272"/>
    </location>
</feature>
<dbReference type="InterPro" id="IPR036875">
    <property type="entry name" value="Znf_CCHC_sf"/>
</dbReference>
<dbReference type="GO" id="GO:0003676">
    <property type="term" value="F:nucleic acid binding"/>
    <property type="evidence" value="ECO:0007669"/>
    <property type="project" value="InterPro"/>
</dbReference>
<dbReference type="GO" id="GO:0008270">
    <property type="term" value="F:zinc ion binding"/>
    <property type="evidence" value="ECO:0007669"/>
    <property type="project" value="UniProtKB-KW"/>
</dbReference>
<feature type="domain" description="CCHC-type" evidence="4">
    <location>
        <begin position="315"/>
        <end position="330"/>
    </location>
</feature>
<dbReference type="SUPFAM" id="SSF57756">
    <property type="entry name" value="Retrovirus zinc finger-like domains"/>
    <property type="match status" value="3"/>
</dbReference>
<dbReference type="InterPro" id="IPR001878">
    <property type="entry name" value="Znf_CCHC"/>
</dbReference>
<dbReference type="EMBL" id="CM027684">
    <property type="protein sequence ID" value="KAG0529726.1"/>
    <property type="molecule type" value="Genomic_DNA"/>
</dbReference>
<feature type="compositionally biased region" description="Basic residues" evidence="3">
    <location>
        <begin position="402"/>
        <end position="411"/>
    </location>
</feature>
<feature type="compositionally biased region" description="Low complexity" evidence="3">
    <location>
        <begin position="78"/>
        <end position="93"/>
    </location>
</feature>
<keyword evidence="2" id="KW-0175">Coiled coil</keyword>
<keyword evidence="1" id="KW-0862">Zinc</keyword>
<gene>
    <name evidence="5" type="ORF">BDA96_05G122600</name>
</gene>